<keyword evidence="3" id="KW-1185">Reference proteome</keyword>
<dbReference type="InterPro" id="IPR001254">
    <property type="entry name" value="Trypsin_dom"/>
</dbReference>
<gene>
    <name evidence="2" type="ORF">AVEN_162211_1</name>
</gene>
<dbReference type="Proteomes" id="UP000499080">
    <property type="component" value="Unassembled WGS sequence"/>
</dbReference>
<organism evidence="2 3">
    <name type="scientific">Araneus ventricosus</name>
    <name type="common">Orbweaver spider</name>
    <name type="synonym">Epeira ventricosa</name>
    <dbReference type="NCBI Taxonomy" id="182803"/>
    <lineage>
        <taxon>Eukaryota</taxon>
        <taxon>Metazoa</taxon>
        <taxon>Ecdysozoa</taxon>
        <taxon>Arthropoda</taxon>
        <taxon>Chelicerata</taxon>
        <taxon>Arachnida</taxon>
        <taxon>Araneae</taxon>
        <taxon>Araneomorphae</taxon>
        <taxon>Entelegynae</taxon>
        <taxon>Araneoidea</taxon>
        <taxon>Araneidae</taxon>
        <taxon>Araneus</taxon>
    </lineage>
</organism>
<evidence type="ECO:0000313" key="2">
    <source>
        <dbReference type="EMBL" id="GBO45251.1"/>
    </source>
</evidence>
<dbReference type="GO" id="GO:0006508">
    <property type="term" value="P:proteolysis"/>
    <property type="evidence" value="ECO:0007669"/>
    <property type="project" value="InterPro"/>
</dbReference>
<dbReference type="OrthoDB" id="531708at2759"/>
<name>A0A4Y2X6R5_ARAVE</name>
<sequence length="92" mass="10351">MIILKEKLTLEEQFFSSQVSLRGPEEPRAVQVLHKCGAVLLNERWLLTAAHCVYDIPTEGDYFKDVLMGLPKTSAALKGQQKRRRTGGHRGS</sequence>
<dbReference type="InterPro" id="IPR009003">
    <property type="entry name" value="Peptidase_S1_PA"/>
</dbReference>
<protein>
    <recommendedName>
        <fullName evidence="1">Peptidase S1 domain-containing protein</fullName>
    </recommendedName>
</protein>
<feature type="domain" description="Peptidase S1" evidence="1">
    <location>
        <begin position="26"/>
        <end position="61"/>
    </location>
</feature>
<comment type="caution">
    <text evidence="2">The sequence shown here is derived from an EMBL/GenBank/DDBJ whole genome shotgun (WGS) entry which is preliminary data.</text>
</comment>
<dbReference type="EMBL" id="BGPR01072311">
    <property type="protein sequence ID" value="GBO45251.1"/>
    <property type="molecule type" value="Genomic_DNA"/>
</dbReference>
<dbReference type="GO" id="GO:0004252">
    <property type="term" value="F:serine-type endopeptidase activity"/>
    <property type="evidence" value="ECO:0007669"/>
    <property type="project" value="InterPro"/>
</dbReference>
<dbReference type="Pfam" id="PF00089">
    <property type="entry name" value="Trypsin"/>
    <property type="match status" value="1"/>
</dbReference>
<evidence type="ECO:0000259" key="1">
    <source>
        <dbReference type="Pfam" id="PF00089"/>
    </source>
</evidence>
<dbReference type="SUPFAM" id="SSF50494">
    <property type="entry name" value="Trypsin-like serine proteases"/>
    <property type="match status" value="1"/>
</dbReference>
<dbReference type="Gene3D" id="2.40.10.10">
    <property type="entry name" value="Trypsin-like serine proteases"/>
    <property type="match status" value="1"/>
</dbReference>
<accession>A0A4Y2X6R5</accession>
<dbReference type="InterPro" id="IPR043504">
    <property type="entry name" value="Peptidase_S1_PA_chymotrypsin"/>
</dbReference>
<dbReference type="AlphaFoldDB" id="A0A4Y2X6R5"/>
<proteinExistence type="predicted"/>
<evidence type="ECO:0000313" key="3">
    <source>
        <dbReference type="Proteomes" id="UP000499080"/>
    </source>
</evidence>
<reference evidence="2 3" key="1">
    <citation type="journal article" date="2019" name="Sci. Rep.">
        <title>Orb-weaving spider Araneus ventricosus genome elucidates the spidroin gene catalogue.</title>
        <authorList>
            <person name="Kono N."/>
            <person name="Nakamura H."/>
            <person name="Ohtoshi R."/>
            <person name="Moran D.A.P."/>
            <person name="Shinohara A."/>
            <person name="Yoshida Y."/>
            <person name="Fujiwara M."/>
            <person name="Mori M."/>
            <person name="Tomita M."/>
            <person name="Arakawa K."/>
        </authorList>
    </citation>
    <scope>NUCLEOTIDE SEQUENCE [LARGE SCALE GENOMIC DNA]</scope>
</reference>